<dbReference type="InterPro" id="IPR044965">
    <property type="entry name" value="Glyco_hydro_17_plant"/>
</dbReference>
<dbReference type="GO" id="GO:0005975">
    <property type="term" value="P:carbohydrate metabolic process"/>
    <property type="evidence" value="ECO:0007669"/>
    <property type="project" value="InterPro"/>
</dbReference>
<dbReference type="GO" id="GO:0042973">
    <property type="term" value="F:glucan endo-1,3-beta-D-glucosidase activity"/>
    <property type="evidence" value="ECO:0007669"/>
    <property type="project" value="UniProtKB-EC"/>
</dbReference>
<evidence type="ECO:0000256" key="6">
    <source>
        <dbReference type="ARBA" id="ARBA00033335"/>
    </source>
</evidence>
<evidence type="ECO:0000313" key="11">
    <source>
        <dbReference type="Proteomes" id="UP000006882"/>
    </source>
</evidence>
<keyword evidence="4 9" id="KW-0378">Hydrolase</keyword>
<dbReference type="Pfam" id="PF00332">
    <property type="entry name" value="Glyco_hydro_17"/>
    <property type="match status" value="1"/>
</dbReference>
<name>A0A251N6Y5_PRUPE</name>
<dbReference type="Gramene" id="ONH95097">
    <property type="protein sequence ID" value="ONH95097"/>
    <property type="gene ID" value="PRUPE_7G051900"/>
</dbReference>
<evidence type="ECO:0000256" key="5">
    <source>
        <dbReference type="ARBA" id="ARBA00023295"/>
    </source>
</evidence>
<evidence type="ECO:0000256" key="8">
    <source>
        <dbReference type="RuleBase" id="RU004335"/>
    </source>
</evidence>
<dbReference type="EC" id="3.2.1.39" evidence="3"/>
<dbReference type="InterPro" id="IPR017853">
    <property type="entry name" value="GH"/>
</dbReference>
<reference evidence="10 11" key="1">
    <citation type="journal article" date="2013" name="Nat. Genet.">
        <title>The high-quality draft genome of peach (Prunus persica) identifies unique patterns of genetic diversity, domestication and genome evolution.</title>
        <authorList>
            <consortium name="International Peach Genome Initiative"/>
            <person name="Verde I."/>
            <person name="Abbott A.G."/>
            <person name="Scalabrin S."/>
            <person name="Jung S."/>
            <person name="Shu S."/>
            <person name="Marroni F."/>
            <person name="Zhebentyayeva T."/>
            <person name="Dettori M.T."/>
            <person name="Grimwood J."/>
            <person name="Cattonaro F."/>
            <person name="Zuccolo A."/>
            <person name="Rossini L."/>
            <person name="Jenkins J."/>
            <person name="Vendramin E."/>
            <person name="Meisel L.A."/>
            <person name="Decroocq V."/>
            <person name="Sosinski B."/>
            <person name="Prochnik S."/>
            <person name="Mitros T."/>
            <person name="Policriti A."/>
            <person name="Cipriani G."/>
            <person name="Dondini L."/>
            <person name="Ficklin S."/>
            <person name="Goodstein D.M."/>
            <person name="Xuan P."/>
            <person name="Del Fabbro C."/>
            <person name="Aramini V."/>
            <person name="Copetti D."/>
            <person name="Gonzalez S."/>
            <person name="Horner D.S."/>
            <person name="Falchi R."/>
            <person name="Lucas S."/>
            <person name="Mica E."/>
            <person name="Maldonado J."/>
            <person name="Lazzari B."/>
            <person name="Bielenberg D."/>
            <person name="Pirona R."/>
            <person name="Miculan M."/>
            <person name="Barakat A."/>
            <person name="Testolin R."/>
            <person name="Stella A."/>
            <person name="Tartarini S."/>
            <person name="Tonutti P."/>
            <person name="Arus P."/>
            <person name="Orellana A."/>
            <person name="Wells C."/>
            <person name="Main D."/>
            <person name="Vizzotto G."/>
            <person name="Silva H."/>
            <person name="Salamini F."/>
            <person name="Schmutz J."/>
            <person name="Morgante M."/>
            <person name="Rokhsar D.S."/>
        </authorList>
    </citation>
    <scope>NUCLEOTIDE SEQUENCE [LARGE SCALE GENOMIC DNA]</scope>
    <source>
        <strain evidence="11">cv. Nemared</strain>
    </source>
</reference>
<dbReference type="Proteomes" id="UP000006882">
    <property type="component" value="Chromosome G7"/>
</dbReference>
<dbReference type="EMBL" id="CM007657">
    <property type="protein sequence ID" value="ONH95097.1"/>
    <property type="molecule type" value="Genomic_DNA"/>
</dbReference>
<dbReference type="SUPFAM" id="SSF51445">
    <property type="entry name" value="(Trans)glycosidases"/>
    <property type="match status" value="1"/>
</dbReference>
<accession>A0A251N6Y5</accession>
<evidence type="ECO:0000256" key="4">
    <source>
        <dbReference type="ARBA" id="ARBA00022801"/>
    </source>
</evidence>
<evidence type="ECO:0000256" key="7">
    <source>
        <dbReference type="ARBA" id="ARBA00033417"/>
    </source>
</evidence>
<dbReference type="Gene3D" id="3.20.20.80">
    <property type="entry name" value="Glycosidases"/>
    <property type="match status" value="1"/>
</dbReference>
<keyword evidence="11" id="KW-1185">Reference proteome</keyword>
<comment type="catalytic activity">
    <reaction evidence="1">
        <text>Hydrolysis of (1-&gt;3)-beta-D-glucosidic linkages in (1-&gt;3)-beta-D-glucans.</text>
        <dbReference type="EC" id="3.2.1.39"/>
    </reaction>
</comment>
<evidence type="ECO:0000256" key="2">
    <source>
        <dbReference type="ARBA" id="ARBA00008773"/>
    </source>
</evidence>
<keyword evidence="5 9" id="KW-0326">Glycosidase</keyword>
<protein>
    <recommendedName>
        <fullName evidence="3">glucan endo-1,3-beta-D-glucosidase</fullName>
        <ecNumber evidence="3">3.2.1.39</ecNumber>
    </recommendedName>
    <alternativeName>
        <fullName evidence="6">(1-&gt;3)-beta-glucan endohydrolase</fullName>
    </alternativeName>
    <alternativeName>
        <fullName evidence="7">Beta-1,3-endoglucanase</fullName>
    </alternativeName>
</protein>
<dbReference type="eggNOG" id="ENOG502QQ3M">
    <property type="taxonomic scope" value="Eukaryota"/>
</dbReference>
<sequence length="250" mass="27430">MVGDDLPPQAEVVSLYKTNNIPRMRLYDPNPAALEALRGSNIKLLLGPSHRKCMVPKNVRNYANVKFKYIAVGNEVKPSDSFAQFLVPAMQKLQKAISLAGLANKIKVLTAIDTGVLGGTFPPSIGSFKSEYNALLHPIIRFLVNHQSPLLVNLYPYFAYCGNTQDIRLDYALFTAPSVVVQDGNFGYRNLFDAMLDGVYAALEKAGGGSLKVVISETGWPSAAGTATTIDNARTYRRNRKRGLVYLSEK</sequence>
<evidence type="ECO:0000256" key="9">
    <source>
        <dbReference type="RuleBase" id="RU004336"/>
    </source>
</evidence>
<evidence type="ECO:0000313" key="10">
    <source>
        <dbReference type="EMBL" id="ONH95097.1"/>
    </source>
</evidence>
<gene>
    <name evidence="10" type="ORF">PRUPE_7G051900</name>
</gene>
<evidence type="ECO:0000256" key="1">
    <source>
        <dbReference type="ARBA" id="ARBA00000382"/>
    </source>
</evidence>
<comment type="similarity">
    <text evidence="2 8">Belongs to the glycosyl hydrolase 17 family.</text>
</comment>
<dbReference type="AlphaFoldDB" id="A0A251N6Y5"/>
<dbReference type="PROSITE" id="PS00587">
    <property type="entry name" value="GLYCOSYL_HYDROL_F17"/>
    <property type="match status" value="1"/>
</dbReference>
<organism evidence="10 11">
    <name type="scientific">Prunus persica</name>
    <name type="common">Peach</name>
    <name type="synonym">Amygdalus persica</name>
    <dbReference type="NCBI Taxonomy" id="3760"/>
    <lineage>
        <taxon>Eukaryota</taxon>
        <taxon>Viridiplantae</taxon>
        <taxon>Streptophyta</taxon>
        <taxon>Embryophyta</taxon>
        <taxon>Tracheophyta</taxon>
        <taxon>Spermatophyta</taxon>
        <taxon>Magnoliopsida</taxon>
        <taxon>eudicotyledons</taxon>
        <taxon>Gunneridae</taxon>
        <taxon>Pentapetalae</taxon>
        <taxon>rosids</taxon>
        <taxon>fabids</taxon>
        <taxon>Rosales</taxon>
        <taxon>Rosaceae</taxon>
        <taxon>Amygdaloideae</taxon>
        <taxon>Amygdaleae</taxon>
        <taxon>Prunus</taxon>
    </lineage>
</organism>
<dbReference type="InterPro" id="IPR000490">
    <property type="entry name" value="Glyco_hydro_17"/>
</dbReference>
<proteinExistence type="inferred from homology"/>
<evidence type="ECO:0000256" key="3">
    <source>
        <dbReference type="ARBA" id="ARBA00012780"/>
    </source>
</evidence>
<dbReference type="PANTHER" id="PTHR32227">
    <property type="entry name" value="GLUCAN ENDO-1,3-BETA-GLUCOSIDASE BG1-RELATED-RELATED"/>
    <property type="match status" value="1"/>
</dbReference>